<reference evidence="1 2" key="1">
    <citation type="submission" date="2015-02" db="EMBL/GenBank/DDBJ databases">
        <title>Draft Genome Sequences of Two Closely-Related Aflatoxigenic Aspergillus Species Obtained from the Cote d'Ivoire.</title>
        <authorList>
            <person name="Moore G.G."/>
            <person name="Beltz S.B."/>
            <person name="Mack B.M."/>
        </authorList>
    </citation>
    <scope>NUCLEOTIDE SEQUENCE [LARGE SCALE GENOMIC DNA]</scope>
    <source>
        <strain evidence="1 2">SRRC1468</strain>
    </source>
</reference>
<dbReference type="EMBL" id="JZBS01000401">
    <property type="protein sequence ID" value="KKK26390.1"/>
    <property type="molecule type" value="Genomic_DNA"/>
</dbReference>
<protein>
    <submittedName>
        <fullName evidence="1">Uncharacterized protein</fullName>
    </submittedName>
</protein>
<dbReference type="SUPFAM" id="SSF51735">
    <property type="entry name" value="NAD(P)-binding Rossmann-fold domains"/>
    <property type="match status" value="1"/>
</dbReference>
<comment type="caution">
    <text evidence="1">The sequence shown here is derived from an EMBL/GenBank/DDBJ whole genome shotgun (WGS) entry which is preliminary data.</text>
</comment>
<keyword evidence="2" id="KW-1185">Reference proteome</keyword>
<name>A0A0F8XA13_9EURO</name>
<evidence type="ECO:0000313" key="2">
    <source>
        <dbReference type="Proteomes" id="UP000034291"/>
    </source>
</evidence>
<evidence type="ECO:0000313" key="1">
    <source>
        <dbReference type="EMBL" id="KKK26390.1"/>
    </source>
</evidence>
<gene>
    <name evidence="1" type="ORF">ARAM_006782</name>
</gene>
<proteinExistence type="predicted"/>
<dbReference type="Proteomes" id="UP000034291">
    <property type="component" value="Unassembled WGS sequence"/>
</dbReference>
<dbReference type="InterPro" id="IPR036291">
    <property type="entry name" value="NAD(P)-bd_dom_sf"/>
</dbReference>
<dbReference type="OrthoDB" id="186626at2759"/>
<sequence>MSALGMRPSFGSMPGSEPLRFLRRLFQARVFFPLCRIAISLFLLPLDNAIFLVVVVLGRLSSGSVRRRQDVLEDVRFYPKTVLVTGVDTPAGLNVARSWYHEGHRVVGADVGVSRLASGPSKSRSLAAYYCIPKPQYVSRLLDIIQREKVDIWVPCSSGTSVLDDALAKQAIESRTRCKCITLDPEISSEWARPESFVQYLVGKDLPVVESHQVHSRDSIHRILHRSPTKVYHMHQGPSIVSDPRVIVLPKRTLSLTYSEVSEIQISQDTPWLLQQHARMGEFLAALLVVRGQLSAVKICPANRASDWGDSPLHRGLAMAIHNLMERFASRAGPQMTGHFCVRLMVDEELEVNSVRYIVHIAGCTQGATAASHLLQDSPPAALVAGYLAILSSENGGMPKASLSPSSHARPRSLLYRRLSRPRLYQLVRRYEIQKTLPSMMSLAAQRVDYVIDEAIKLAFCWENWRFSLSDPFPWWWHAHIYQPLRELDLIMNSRSTPFMEKS</sequence>
<dbReference type="AlphaFoldDB" id="A0A0F8XA13"/>
<organism evidence="1 2">
    <name type="scientific">Aspergillus rambellii</name>
    <dbReference type="NCBI Taxonomy" id="308745"/>
    <lineage>
        <taxon>Eukaryota</taxon>
        <taxon>Fungi</taxon>
        <taxon>Dikarya</taxon>
        <taxon>Ascomycota</taxon>
        <taxon>Pezizomycotina</taxon>
        <taxon>Eurotiomycetes</taxon>
        <taxon>Eurotiomycetidae</taxon>
        <taxon>Eurotiales</taxon>
        <taxon>Aspergillaceae</taxon>
        <taxon>Aspergillus</taxon>
        <taxon>Aspergillus subgen. Nidulantes</taxon>
    </lineage>
</organism>
<accession>A0A0F8XA13</accession>
<dbReference type="Gene3D" id="3.40.50.20">
    <property type="match status" value="1"/>
</dbReference>